<organism evidence="1 2">
    <name type="scientific">Dallia pectoralis</name>
    <name type="common">Alaska blackfish</name>
    <dbReference type="NCBI Taxonomy" id="75939"/>
    <lineage>
        <taxon>Eukaryota</taxon>
        <taxon>Metazoa</taxon>
        <taxon>Chordata</taxon>
        <taxon>Craniata</taxon>
        <taxon>Vertebrata</taxon>
        <taxon>Euteleostomi</taxon>
        <taxon>Actinopterygii</taxon>
        <taxon>Neopterygii</taxon>
        <taxon>Teleostei</taxon>
        <taxon>Protacanthopterygii</taxon>
        <taxon>Esociformes</taxon>
        <taxon>Umbridae</taxon>
        <taxon>Dallia</taxon>
    </lineage>
</organism>
<comment type="caution">
    <text evidence="1">The sequence shown here is derived from an EMBL/GenBank/DDBJ whole genome shotgun (WGS) entry which is preliminary data.</text>
</comment>
<dbReference type="EMBL" id="CM055742">
    <property type="protein sequence ID" value="KAJ8000620.1"/>
    <property type="molecule type" value="Genomic_DNA"/>
</dbReference>
<keyword evidence="2" id="KW-1185">Reference proteome</keyword>
<evidence type="ECO:0000313" key="1">
    <source>
        <dbReference type="EMBL" id="KAJ8000620.1"/>
    </source>
</evidence>
<reference evidence="1" key="1">
    <citation type="submission" date="2021-05" db="EMBL/GenBank/DDBJ databases">
        <authorList>
            <person name="Pan Q."/>
            <person name="Jouanno E."/>
            <person name="Zahm M."/>
            <person name="Klopp C."/>
            <person name="Cabau C."/>
            <person name="Louis A."/>
            <person name="Berthelot C."/>
            <person name="Parey E."/>
            <person name="Roest Crollius H."/>
            <person name="Montfort J."/>
            <person name="Robinson-Rechavi M."/>
            <person name="Bouchez O."/>
            <person name="Lampietro C."/>
            <person name="Lopez Roques C."/>
            <person name="Donnadieu C."/>
            <person name="Postlethwait J."/>
            <person name="Bobe J."/>
            <person name="Dillon D."/>
            <person name="Chandos A."/>
            <person name="von Hippel F."/>
            <person name="Guiguen Y."/>
        </authorList>
    </citation>
    <scope>NUCLEOTIDE SEQUENCE</scope>
    <source>
        <strain evidence="1">YG-Jan2019</strain>
    </source>
</reference>
<accession>A0ACC2GAT6</accession>
<name>A0ACC2GAT6_DALPE</name>
<gene>
    <name evidence="1" type="ORF">DPEC_G00182260</name>
</gene>
<sequence length="126" mass="13857">MWWSNTVTCMMRKMFRNRVSRKRLSTRAHRTAPLTPDLEHQAGDPENQRDPKGSRVRVLGPGALRGPALGARKVPVLPGSCGPLATIISSGSSHRAWLMHLSKASNYLVITLPRLAARQPIRAGSL</sequence>
<dbReference type="Proteomes" id="UP001157502">
    <property type="component" value="Chromosome 15"/>
</dbReference>
<protein>
    <submittedName>
        <fullName evidence="1">Uncharacterized protein</fullName>
    </submittedName>
</protein>
<evidence type="ECO:0000313" key="2">
    <source>
        <dbReference type="Proteomes" id="UP001157502"/>
    </source>
</evidence>
<proteinExistence type="predicted"/>